<gene>
    <name evidence="2" type="ORF">B0A55_13253</name>
</gene>
<feature type="region of interest" description="Disordered" evidence="1">
    <location>
        <begin position="1"/>
        <end position="39"/>
    </location>
</feature>
<sequence>MTDYTPTTISTLPSLPPPLATLLPPTQDLGTNPPPPLSMNPLQDLEKLSQALSASLQRLADWYERSGTPFARRRAARLRGEERRGVGSSVEVKGRWEWCK</sequence>
<accession>A0A4V5NAS8</accession>
<comment type="caution">
    <text evidence="2">The sequence shown here is derived from an EMBL/GenBank/DDBJ whole genome shotgun (WGS) entry which is preliminary data.</text>
</comment>
<dbReference type="AlphaFoldDB" id="A0A4V5NAS8"/>
<evidence type="ECO:0000313" key="2">
    <source>
        <dbReference type="EMBL" id="TKA48819.1"/>
    </source>
</evidence>
<reference evidence="2 3" key="1">
    <citation type="submission" date="2017-03" db="EMBL/GenBank/DDBJ databases">
        <title>Genomes of endolithic fungi from Antarctica.</title>
        <authorList>
            <person name="Coleine C."/>
            <person name="Masonjones S."/>
            <person name="Stajich J.E."/>
        </authorList>
    </citation>
    <scope>NUCLEOTIDE SEQUENCE [LARGE SCALE GENOMIC DNA]</scope>
    <source>
        <strain evidence="2 3">CCFEE 5184</strain>
    </source>
</reference>
<evidence type="ECO:0000313" key="3">
    <source>
        <dbReference type="Proteomes" id="UP000309340"/>
    </source>
</evidence>
<name>A0A4V5NAS8_9PEZI</name>
<dbReference type="EMBL" id="NAJQ01002124">
    <property type="protein sequence ID" value="TKA48819.1"/>
    <property type="molecule type" value="Genomic_DNA"/>
</dbReference>
<evidence type="ECO:0000256" key="1">
    <source>
        <dbReference type="SAM" id="MobiDB-lite"/>
    </source>
</evidence>
<keyword evidence="3" id="KW-1185">Reference proteome</keyword>
<feature type="compositionally biased region" description="Low complexity" evidence="1">
    <location>
        <begin position="1"/>
        <end position="13"/>
    </location>
</feature>
<proteinExistence type="predicted"/>
<organism evidence="2 3">
    <name type="scientific">Friedmanniomyces simplex</name>
    <dbReference type="NCBI Taxonomy" id="329884"/>
    <lineage>
        <taxon>Eukaryota</taxon>
        <taxon>Fungi</taxon>
        <taxon>Dikarya</taxon>
        <taxon>Ascomycota</taxon>
        <taxon>Pezizomycotina</taxon>
        <taxon>Dothideomycetes</taxon>
        <taxon>Dothideomycetidae</taxon>
        <taxon>Mycosphaerellales</taxon>
        <taxon>Teratosphaeriaceae</taxon>
        <taxon>Friedmanniomyces</taxon>
    </lineage>
</organism>
<dbReference type="Proteomes" id="UP000309340">
    <property type="component" value="Unassembled WGS sequence"/>
</dbReference>
<protein>
    <submittedName>
        <fullName evidence="2">Uncharacterized protein</fullName>
    </submittedName>
</protein>